<gene>
    <name evidence="1" type="ORF">S01H1_30155</name>
</gene>
<reference evidence="1" key="1">
    <citation type="journal article" date="2014" name="Front. Microbiol.">
        <title>High frequency of phylogenetically diverse reductive dehalogenase-homologous genes in deep subseafloor sedimentary metagenomes.</title>
        <authorList>
            <person name="Kawai M."/>
            <person name="Futagami T."/>
            <person name="Toyoda A."/>
            <person name="Takaki Y."/>
            <person name="Nishi S."/>
            <person name="Hori S."/>
            <person name="Arai W."/>
            <person name="Tsubouchi T."/>
            <person name="Morono Y."/>
            <person name="Uchiyama I."/>
            <person name="Ito T."/>
            <person name="Fujiyama A."/>
            <person name="Inagaki F."/>
            <person name="Takami H."/>
        </authorList>
    </citation>
    <scope>NUCLEOTIDE SEQUENCE</scope>
    <source>
        <strain evidence="1">Expedition CK06-06</strain>
    </source>
</reference>
<proteinExistence type="predicted"/>
<comment type="caution">
    <text evidence="1">The sequence shown here is derived from an EMBL/GenBank/DDBJ whole genome shotgun (WGS) entry which is preliminary data.</text>
</comment>
<dbReference type="AlphaFoldDB" id="X0TQP7"/>
<accession>X0TQP7</accession>
<evidence type="ECO:0000313" key="1">
    <source>
        <dbReference type="EMBL" id="GAF95569.1"/>
    </source>
</evidence>
<feature type="non-terminal residue" evidence="1">
    <location>
        <position position="1"/>
    </location>
</feature>
<organism evidence="1">
    <name type="scientific">marine sediment metagenome</name>
    <dbReference type="NCBI Taxonomy" id="412755"/>
    <lineage>
        <taxon>unclassified sequences</taxon>
        <taxon>metagenomes</taxon>
        <taxon>ecological metagenomes</taxon>
    </lineage>
</organism>
<dbReference type="EMBL" id="BARS01018534">
    <property type="protein sequence ID" value="GAF95569.1"/>
    <property type="molecule type" value="Genomic_DNA"/>
</dbReference>
<sequence length="121" mass="13882">ELNRAYDNHLNYRTDNAIDRTRESLDAIRRFLKENKTFLSTELLEKTSTCSDNISKEIFESLINIVDSLYNIASKGPHSVTRGGELLDFRPDTEDSEAIICGLLCTLLFLSKKLEKRLEIL</sequence>
<protein>
    <submittedName>
        <fullName evidence="1">Uncharacterized protein</fullName>
    </submittedName>
</protein>
<name>X0TQP7_9ZZZZ</name>